<feature type="compositionally biased region" description="Polar residues" evidence="1">
    <location>
        <begin position="443"/>
        <end position="454"/>
    </location>
</feature>
<sequence>MTDDEKEKGDVVLDDGSYLKSEIEKIRGRWELATVFEPVIGVDLKLTAEEIESALGIPPMSKTLNASDAWVTELWKKLAMWWPRVAEGELPLKAAKGDEMSGYKELDPANRLLILKALCELRAKWAFRQNDIASYVNDSLKDGTEISYFRKDKIGGDGTATSYWYDGSSVIGHRLYKQVNKTGANSRMRGKASKNQPATCFQWEILATNLEEFQKVVNELSSSKVAAQVAAGKTIETDILPIIQKFQKKKDRALKQKERQEKLLNSFRPCTAGVTRSCRSRRPISYTFDDYDRAIDEAIKITKKRTTIEEKSNNGKHVKQEKNASNGGSNMGTNSKESHGEIGDSGMSADSKDNIEKGSFSESENESDKLHETDDDDDYDSKRDHDNGSGSDKSDKENENFGDKNIARKFGSRWSSRLAGVASHPALEAGSLGKKSRLRQRPTRNSALDSNNVLDSDDETLSKRTNREISGHEDSPPVSNSDVVCDS</sequence>
<evidence type="ECO:0000256" key="1">
    <source>
        <dbReference type="SAM" id="MobiDB-lite"/>
    </source>
</evidence>
<dbReference type="AlphaFoldDB" id="A0A8X8CZD3"/>
<feature type="compositionally biased region" description="Polar residues" evidence="1">
    <location>
        <begin position="323"/>
        <end position="335"/>
    </location>
</feature>
<dbReference type="OrthoDB" id="303107at2759"/>
<organism evidence="2 3">
    <name type="scientific">Populus tomentosa</name>
    <name type="common">Chinese white poplar</name>
    <dbReference type="NCBI Taxonomy" id="118781"/>
    <lineage>
        <taxon>Eukaryota</taxon>
        <taxon>Viridiplantae</taxon>
        <taxon>Streptophyta</taxon>
        <taxon>Embryophyta</taxon>
        <taxon>Tracheophyta</taxon>
        <taxon>Spermatophyta</taxon>
        <taxon>Magnoliopsida</taxon>
        <taxon>eudicotyledons</taxon>
        <taxon>Gunneridae</taxon>
        <taxon>Pentapetalae</taxon>
        <taxon>rosids</taxon>
        <taxon>fabids</taxon>
        <taxon>Malpighiales</taxon>
        <taxon>Salicaceae</taxon>
        <taxon>Saliceae</taxon>
        <taxon>Populus</taxon>
    </lineage>
</organism>
<dbReference type="GO" id="GO:0006355">
    <property type="term" value="P:regulation of DNA-templated transcription"/>
    <property type="evidence" value="ECO:0007669"/>
    <property type="project" value="InterPro"/>
</dbReference>
<evidence type="ECO:0000313" key="3">
    <source>
        <dbReference type="Proteomes" id="UP000886885"/>
    </source>
</evidence>
<feature type="region of interest" description="Disordered" evidence="1">
    <location>
        <begin position="422"/>
        <end position="487"/>
    </location>
</feature>
<feature type="compositionally biased region" description="Polar residues" evidence="1">
    <location>
        <begin position="477"/>
        <end position="487"/>
    </location>
</feature>
<gene>
    <name evidence="2" type="ORF">POTOM_026348</name>
</gene>
<feature type="region of interest" description="Disordered" evidence="1">
    <location>
        <begin position="307"/>
        <end position="404"/>
    </location>
</feature>
<dbReference type="Proteomes" id="UP000886885">
    <property type="component" value="Chromosome 6D"/>
</dbReference>
<dbReference type="PANTHER" id="PTHR14296">
    <property type="entry name" value="REMODELING AND SPACING FACTOR 1"/>
    <property type="match status" value="1"/>
</dbReference>
<keyword evidence="3" id="KW-1185">Reference proteome</keyword>
<name>A0A8X8CZD3_POPTO</name>
<feature type="compositionally biased region" description="Basic and acidic residues" evidence="1">
    <location>
        <begin position="460"/>
        <end position="475"/>
    </location>
</feature>
<evidence type="ECO:0000313" key="2">
    <source>
        <dbReference type="EMBL" id="KAG6770659.1"/>
    </source>
</evidence>
<evidence type="ECO:0008006" key="4">
    <source>
        <dbReference type="Google" id="ProtNLM"/>
    </source>
</evidence>
<dbReference type="InterPro" id="IPR028938">
    <property type="entry name" value="Rsf1-like"/>
</dbReference>
<feature type="compositionally biased region" description="Basic and acidic residues" evidence="1">
    <location>
        <begin position="380"/>
        <end position="404"/>
    </location>
</feature>
<dbReference type="EMBL" id="JAAWWB010000012">
    <property type="protein sequence ID" value="KAG6770659.1"/>
    <property type="molecule type" value="Genomic_DNA"/>
</dbReference>
<comment type="caution">
    <text evidence="2">The sequence shown here is derived from an EMBL/GenBank/DDBJ whole genome shotgun (WGS) entry which is preliminary data.</text>
</comment>
<dbReference type="PANTHER" id="PTHR14296:SF12">
    <property type="entry name" value="DDT DOMAIN-CONTAINING PROTEIN DDR4 ISOFORM X1"/>
    <property type="match status" value="1"/>
</dbReference>
<reference evidence="2" key="1">
    <citation type="journal article" date="2020" name="bioRxiv">
        <title>Hybrid origin of Populus tomentosa Carr. identified through genome sequencing and phylogenomic analysis.</title>
        <authorList>
            <person name="An X."/>
            <person name="Gao K."/>
            <person name="Chen Z."/>
            <person name="Li J."/>
            <person name="Yang X."/>
            <person name="Yang X."/>
            <person name="Zhou J."/>
            <person name="Guo T."/>
            <person name="Zhao T."/>
            <person name="Huang S."/>
            <person name="Miao D."/>
            <person name="Khan W.U."/>
            <person name="Rao P."/>
            <person name="Ye M."/>
            <person name="Lei B."/>
            <person name="Liao W."/>
            <person name="Wang J."/>
            <person name="Ji L."/>
            <person name="Li Y."/>
            <person name="Guo B."/>
            <person name="Mustafa N.S."/>
            <person name="Li S."/>
            <person name="Yun Q."/>
            <person name="Keller S.R."/>
            <person name="Mao J."/>
            <person name="Zhang R."/>
            <person name="Strauss S.H."/>
        </authorList>
    </citation>
    <scope>NUCLEOTIDE SEQUENCE</scope>
    <source>
        <strain evidence="2">GM15</strain>
        <tissue evidence="2">Leaf</tissue>
    </source>
</reference>
<dbReference type="GO" id="GO:0031213">
    <property type="term" value="C:RSF complex"/>
    <property type="evidence" value="ECO:0007669"/>
    <property type="project" value="InterPro"/>
</dbReference>
<feature type="compositionally biased region" description="Basic and acidic residues" evidence="1">
    <location>
        <begin position="307"/>
        <end position="322"/>
    </location>
</feature>
<accession>A0A8X8CZD3</accession>
<protein>
    <recommendedName>
        <fullName evidence="4">WHIM1 domain-containing protein</fullName>
    </recommendedName>
</protein>
<proteinExistence type="predicted"/>